<feature type="transmembrane region" description="Helical" evidence="10">
    <location>
        <begin position="170"/>
        <end position="194"/>
    </location>
</feature>
<name>A0A8J8SHD5_9FIRM</name>
<feature type="modified residue" description="FMN phosphoryl threonine" evidence="10">
    <location>
        <position position="151"/>
    </location>
</feature>
<sequence length="313" mass="33658">MTDQYIVSSSPHIRSNESVDRIMRHVVIALLPATVFGIYHFGIRAFIITLICIAACVGAESLYQFLTKRTVTIGDFSAVVTGLLLALNLPHTVPYWLPIVGGVVAIIIVKQLFGGLGQNFMNPALGARAFLLISFTGLMTRWEVDGISAATPLGMIKDGVTDLPSVANTFFGFIGGCIGETSVVALVLGGIYLIAKKIINWRIPVFYIGTVVILSILLGGRGLDMTYVGYQVFGGGLMIGAFYMATDYASSPITRTGQVIMGLGCGILTSVIRIYGGYPEGVSFAILIMNLFVPLIDRFTIPRVFGEVAKNEK</sequence>
<comment type="function">
    <text evidence="10">Part of a membrane-bound complex that couples electron transfer with translocation of ions across the membrane.</text>
</comment>
<dbReference type="NCBIfam" id="TIGR01946">
    <property type="entry name" value="rnfD"/>
    <property type="match status" value="1"/>
</dbReference>
<evidence type="ECO:0000256" key="4">
    <source>
        <dbReference type="ARBA" id="ARBA00022643"/>
    </source>
</evidence>
<dbReference type="HAMAP" id="MF_00462">
    <property type="entry name" value="RsxD_RnfD"/>
    <property type="match status" value="1"/>
</dbReference>
<dbReference type="AlphaFoldDB" id="A0A8J8SHD5"/>
<dbReference type="Proteomes" id="UP000683246">
    <property type="component" value="Chromosome"/>
</dbReference>
<keyword evidence="8 10" id="KW-1133">Transmembrane helix</keyword>
<evidence type="ECO:0000256" key="5">
    <source>
        <dbReference type="ARBA" id="ARBA00022692"/>
    </source>
</evidence>
<dbReference type="Pfam" id="PF03116">
    <property type="entry name" value="NQR2_RnfD_RnfE"/>
    <property type="match status" value="1"/>
</dbReference>
<proteinExistence type="inferred from homology"/>
<comment type="subcellular location">
    <subcellularLocation>
        <location evidence="10">Cell membrane</location>
        <topology evidence="10">Multi-pass membrane protein</topology>
    </subcellularLocation>
</comment>
<feature type="transmembrane region" description="Helical" evidence="10">
    <location>
        <begin position="227"/>
        <end position="245"/>
    </location>
</feature>
<keyword evidence="4 10" id="KW-0288">FMN</keyword>
<evidence type="ECO:0000256" key="2">
    <source>
        <dbReference type="ARBA" id="ARBA00022553"/>
    </source>
</evidence>
<comment type="subunit">
    <text evidence="10">The complex is composed of six subunits: RnfA, RnfB, RnfC, RnfD, RnfE and RnfG.</text>
</comment>
<evidence type="ECO:0000256" key="1">
    <source>
        <dbReference type="ARBA" id="ARBA00022448"/>
    </source>
</evidence>
<dbReference type="InterPro" id="IPR004338">
    <property type="entry name" value="NqrB/RnfD"/>
</dbReference>
<feature type="transmembrane region" description="Helical" evidence="10">
    <location>
        <begin position="257"/>
        <end position="276"/>
    </location>
</feature>
<keyword evidence="10" id="KW-1003">Cell membrane</keyword>
<keyword evidence="7 10" id="KW-0249">Electron transport</keyword>
<evidence type="ECO:0000313" key="12">
    <source>
        <dbReference type="Proteomes" id="UP000683246"/>
    </source>
</evidence>
<feature type="transmembrane region" description="Helical" evidence="10">
    <location>
        <begin position="70"/>
        <end position="89"/>
    </location>
</feature>
<dbReference type="InterPro" id="IPR011303">
    <property type="entry name" value="RnfD_bac"/>
</dbReference>
<dbReference type="PANTHER" id="PTHR30578:SF0">
    <property type="entry name" value="ION-TRANSLOCATING OXIDOREDUCTASE COMPLEX SUBUNIT D"/>
    <property type="match status" value="1"/>
</dbReference>
<organism evidence="11 12">
    <name type="scientific">Vallitalea pronyensis</name>
    <dbReference type="NCBI Taxonomy" id="1348613"/>
    <lineage>
        <taxon>Bacteria</taxon>
        <taxon>Bacillati</taxon>
        <taxon>Bacillota</taxon>
        <taxon>Clostridia</taxon>
        <taxon>Lachnospirales</taxon>
        <taxon>Vallitaleaceae</taxon>
        <taxon>Vallitalea</taxon>
    </lineage>
</organism>
<evidence type="ECO:0000256" key="9">
    <source>
        <dbReference type="ARBA" id="ARBA00023136"/>
    </source>
</evidence>
<feature type="transmembrane region" description="Helical" evidence="10">
    <location>
        <begin position="201"/>
        <end position="221"/>
    </location>
</feature>
<evidence type="ECO:0000256" key="10">
    <source>
        <dbReference type="HAMAP-Rule" id="MF_00462"/>
    </source>
</evidence>
<accession>A0A8J8SHD5</accession>
<evidence type="ECO:0000313" key="11">
    <source>
        <dbReference type="EMBL" id="QUI23324.1"/>
    </source>
</evidence>
<feature type="transmembrane region" description="Helical" evidence="10">
    <location>
        <begin position="125"/>
        <end position="142"/>
    </location>
</feature>
<dbReference type="GO" id="GO:0022900">
    <property type="term" value="P:electron transport chain"/>
    <property type="evidence" value="ECO:0007669"/>
    <property type="project" value="UniProtKB-UniRule"/>
</dbReference>
<feature type="transmembrane region" description="Helical" evidence="10">
    <location>
        <begin position="45"/>
        <end position="63"/>
    </location>
</feature>
<keyword evidence="2 10" id="KW-0597">Phosphoprotein</keyword>
<evidence type="ECO:0000256" key="6">
    <source>
        <dbReference type="ARBA" id="ARBA00022967"/>
    </source>
</evidence>
<keyword evidence="1 10" id="KW-0813">Transport</keyword>
<evidence type="ECO:0000256" key="7">
    <source>
        <dbReference type="ARBA" id="ARBA00022982"/>
    </source>
</evidence>
<comment type="cofactor">
    <cofactor evidence="10">
        <name>FMN</name>
        <dbReference type="ChEBI" id="CHEBI:58210"/>
    </cofactor>
</comment>
<dbReference type="EMBL" id="CP058649">
    <property type="protein sequence ID" value="QUI23324.1"/>
    <property type="molecule type" value="Genomic_DNA"/>
</dbReference>
<dbReference type="GO" id="GO:0055085">
    <property type="term" value="P:transmembrane transport"/>
    <property type="evidence" value="ECO:0007669"/>
    <property type="project" value="InterPro"/>
</dbReference>
<keyword evidence="6 10" id="KW-1278">Translocase</keyword>
<feature type="transmembrane region" description="Helical" evidence="10">
    <location>
        <begin position="282"/>
        <end position="301"/>
    </location>
</feature>
<keyword evidence="5 10" id="KW-0812">Transmembrane</keyword>
<keyword evidence="3 10" id="KW-0285">Flavoprotein</keyword>
<reference evidence="11" key="1">
    <citation type="submission" date="2020-07" db="EMBL/GenBank/DDBJ databases">
        <title>Vallitalea pronyensis genome.</title>
        <authorList>
            <person name="Postec A."/>
        </authorList>
    </citation>
    <scope>NUCLEOTIDE SEQUENCE</scope>
    <source>
        <strain evidence="11">FatNI3</strain>
    </source>
</reference>
<feature type="transmembrane region" description="Helical" evidence="10">
    <location>
        <begin position="22"/>
        <end position="39"/>
    </location>
</feature>
<evidence type="ECO:0000256" key="3">
    <source>
        <dbReference type="ARBA" id="ARBA00022630"/>
    </source>
</evidence>
<comment type="similarity">
    <text evidence="10">Belongs to the NqrB/RnfD family.</text>
</comment>
<feature type="transmembrane region" description="Helical" evidence="10">
    <location>
        <begin position="95"/>
        <end position="113"/>
    </location>
</feature>
<dbReference type="PANTHER" id="PTHR30578">
    <property type="entry name" value="ELECTRON TRANSPORT COMPLEX PROTEIN RNFD"/>
    <property type="match status" value="1"/>
</dbReference>
<dbReference type="RefSeq" id="WP_212694004.1">
    <property type="nucleotide sequence ID" value="NZ_CP058649.1"/>
</dbReference>
<protein>
    <recommendedName>
        <fullName evidence="10">Ion-translocating oxidoreductase complex subunit D</fullName>
        <ecNumber evidence="10">7.-.-.-</ecNumber>
    </recommendedName>
    <alternativeName>
        <fullName evidence="10">Rnf electron transport complex subunit D</fullName>
    </alternativeName>
</protein>
<dbReference type="GO" id="GO:0005886">
    <property type="term" value="C:plasma membrane"/>
    <property type="evidence" value="ECO:0007669"/>
    <property type="project" value="UniProtKB-SubCell"/>
</dbReference>
<keyword evidence="12" id="KW-1185">Reference proteome</keyword>
<dbReference type="EC" id="7.-.-.-" evidence="10"/>
<evidence type="ECO:0000256" key="8">
    <source>
        <dbReference type="ARBA" id="ARBA00022989"/>
    </source>
</evidence>
<dbReference type="KEGG" id="vpy:HZI73_13965"/>
<gene>
    <name evidence="10" type="primary">rnfD</name>
    <name evidence="11" type="ORF">HZI73_13965</name>
</gene>
<keyword evidence="9 10" id="KW-0472">Membrane</keyword>